<reference evidence="3" key="2">
    <citation type="journal article" date="2013" name="Mar. Genomics">
        <title>Expression of sulfatases in Rhodopirellula baltica and the diversity of sulfatases in the genus Rhodopirellula.</title>
        <authorList>
            <person name="Wegner C.E."/>
            <person name="Richter-Heitmann T."/>
            <person name="Klindworth A."/>
            <person name="Klockow C."/>
            <person name="Richter M."/>
            <person name="Achstetter T."/>
            <person name="Glockner F.O."/>
            <person name="Harder J."/>
        </authorList>
    </citation>
    <scope>NUCLEOTIDE SEQUENCE [LARGE SCALE GENOMIC DNA]</scope>
    <source>
        <strain evidence="3">6C</strain>
    </source>
</reference>
<protein>
    <recommendedName>
        <fullName evidence="2">HTH HARE-type domain-containing protein</fullName>
    </recommendedName>
</protein>
<evidence type="ECO:0000313" key="3">
    <source>
        <dbReference type="EMBL" id="EMB13660.1"/>
    </source>
</evidence>
<dbReference type="PROSITE" id="PS51913">
    <property type="entry name" value="HTH_HARE"/>
    <property type="match status" value="1"/>
</dbReference>
<evidence type="ECO:0000313" key="4">
    <source>
        <dbReference type="Proteomes" id="UP000011529"/>
    </source>
</evidence>
<dbReference type="Proteomes" id="UP000011529">
    <property type="component" value="Unassembled WGS sequence"/>
</dbReference>
<keyword evidence="1" id="KW-0804">Transcription</keyword>
<dbReference type="AlphaFoldDB" id="M2AAR7"/>
<dbReference type="PATRIC" id="fig|1263867.3.peg.6006"/>
<keyword evidence="4" id="KW-1185">Reference proteome</keyword>
<evidence type="ECO:0000259" key="2">
    <source>
        <dbReference type="PROSITE" id="PS51913"/>
    </source>
</evidence>
<proteinExistence type="predicted"/>
<dbReference type="EMBL" id="ANMO01000252">
    <property type="protein sequence ID" value="EMB13660.1"/>
    <property type="molecule type" value="Genomic_DNA"/>
</dbReference>
<organism evidence="3 4">
    <name type="scientific">Rhodopirellula europaea 6C</name>
    <dbReference type="NCBI Taxonomy" id="1263867"/>
    <lineage>
        <taxon>Bacteria</taxon>
        <taxon>Pseudomonadati</taxon>
        <taxon>Planctomycetota</taxon>
        <taxon>Planctomycetia</taxon>
        <taxon>Pirellulales</taxon>
        <taxon>Pirellulaceae</taxon>
        <taxon>Rhodopirellula</taxon>
    </lineage>
</organism>
<reference evidence="3" key="1">
    <citation type="submission" date="2012-11" db="EMBL/GenBank/DDBJ databases">
        <title>Permanent draft genomes of Rhodopirellula europaea strain SH398 and 6C.</title>
        <authorList>
            <person name="Richter M."/>
            <person name="Richter-Heitmann T."/>
            <person name="Frank C."/>
            <person name="Harder J."/>
            <person name="Glockner F.O."/>
        </authorList>
    </citation>
    <scope>NUCLEOTIDE SEQUENCE</scope>
    <source>
        <strain evidence="3">6C</strain>
    </source>
</reference>
<comment type="caution">
    <text evidence="3">The sequence shown here is derived from an EMBL/GenBank/DDBJ whole genome shotgun (WGS) entry which is preliminary data.</text>
</comment>
<feature type="domain" description="HTH HARE-type" evidence="2">
    <location>
        <begin position="1"/>
        <end position="50"/>
    </location>
</feature>
<gene>
    <name evidence="3" type="ORF">RE6C_05606</name>
</gene>
<name>M2AAR7_9BACT</name>
<evidence type="ECO:0000256" key="1">
    <source>
        <dbReference type="ARBA" id="ARBA00023163"/>
    </source>
</evidence>
<accession>M2AAR7</accession>
<sequence length="50" mass="5178">MVEAMAKAKLWTSPGGKTPDATLYSAILRDIGKGSDARLKKAAPGGFTKA</sequence>
<dbReference type="GO" id="GO:0006355">
    <property type="term" value="P:regulation of DNA-templated transcription"/>
    <property type="evidence" value="ECO:0007669"/>
    <property type="project" value="InterPro"/>
</dbReference>
<dbReference type="InterPro" id="IPR007759">
    <property type="entry name" value="Asxl_HARE-HTH"/>
</dbReference>